<keyword evidence="3" id="KW-1185">Reference proteome</keyword>
<evidence type="ECO:0000313" key="3">
    <source>
        <dbReference type="Proteomes" id="UP001162891"/>
    </source>
</evidence>
<dbReference type="EMBL" id="AP025591">
    <property type="protein sequence ID" value="BDG01081.1"/>
    <property type="molecule type" value="Genomic_DNA"/>
</dbReference>
<gene>
    <name evidence="2" type="ORF">AMOR_00770</name>
</gene>
<sequence>MPDHSFPQAAQMADESMVRTLAAQADAIWPQEAPLLARYRVPADASILDAGCGTGEGTVRLAAVFPGAELLGVDLLTPHLDRARARAADAGLGGRARFEQRSIFDLGLPAATFDLVVCRHVLQAVPHPERAIAELVRVTRPGGVVHLIAEDYAMIHFTRGKLDANAFWPAAPARFGAATGTDMLVGRRAPGILRDLELEDVTVDYVVVDTLRVARETFAAIWLAWRDGYSDALAEHLGWSRADVVAHFDDQIATIRDPHGYAVWFVPVVAGRVPEPRGV</sequence>
<dbReference type="PANTHER" id="PTHR42912:SF80">
    <property type="entry name" value="METHYLTRANSFERASE DOMAIN-CONTAINING PROTEIN"/>
    <property type="match status" value="1"/>
</dbReference>
<dbReference type="InterPro" id="IPR029063">
    <property type="entry name" value="SAM-dependent_MTases_sf"/>
</dbReference>
<proteinExistence type="predicted"/>
<dbReference type="InterPro" id="IPR050508">
    <property type="entry name" value="Methyltransf_Superfamily"/>
</dbReference>
<dbReference type="InterPro" id="IPR013216">
    <property type="entry name" value="Methyltransf_11"/>
</dbReference>
<dbReference type="SUPFAM" id="SSF53335">
    <property type="entry name" value="S-adenosyl-L-methionine-dependent methyltransferases"/>
    <property type="match status" value="1"/>
</dbReference>
<dbReference type="Gene3D" id="3.40.50.150">
    <property type="entry name" value="Vaccinia Virus protein VP39"/>
    <property type="match status" value="1"/>
</dbReference>
<dbReference type="RefSeq" id="WP_248357448.1">
    <property type="nucleotide sequence ID" value="NZ_AP025591.1"/>
</dbReference>
<dbReference type="CDD" id="cd02440">
    <property type="entry name" value="AdoMet_MTases"/>
    <property type="match status" value="1"/>
</dbReference>
<feature type="domain" description="Methyltransferase type 11" evidence="1">
    <location>
        <begin position="48"/>
        <end position="145"/>
    </location>
</feature>
<accession>A0ABM7WNN8</accession>
<reference evidence="3" key="1">
    <citation type="journal article" date="2022" name="Int. J. Syst. Evol. Microbiol.">
        <title>Anaeromyxobacter oryzae sp. nov., Anaeromyxobacter diazotrophicus sp. nov. and Anaeromyxobacter paludicola sp. nov., isolated from paddy soils.</title>
        <authorList>
            <person name="Itoh H."/>
            <person name="Xu Z."/>
            <person name="Mise K."/>
            <person name="Masuda Y."/>
            <person name="Ushijima N."/>
            <person name="Hayakawa C."/>
            <person name="Shiratori Y."/>
            <person name="Senoo K."/>
        </authorList>
    </citation>
    <scope>NUCLEOTIDE SEQUENCE [LARGE SCALE GENOMIC DNA]</scope>
    <source>
        <strain evidence="3">Red232</strain>
    </source>
</reference>
<dbReference type="PANTHER" id="PTHR42912">
    <property type="entry name" value="METHYLTRANSFERASE"/>
    <property type="match status" value="1"/>
</dbReference>
<evidence type="ECO:0000313" key="2">
    <source>
        <dbReference type="EMBL" id="BDG01081.1"/>
    </source>
</evidence>
<evidence type="ECO:0000259" key="1">
    <source>
        <dbReference type="Pfam" id="PF08241"/>
    </source>
</evidence>
<dbReference type="Proteomes" id="UP001162891">
    <property type="component" value="Chromosome"/>
</dbReference>
<protein>
    <recommendedName>
        <fullName evidence="1">Methyltransferase type 11 domain-containing protein</fullName>
    </recommendedName>
</protein>
<name>A0ABM7WNN8_9BACT</name>
<dbReference type="Pfam" id="PF08241">
    <property type="entry name" value="Methyltransf_11"/>
    <property type="match status" value="1"/>
</dbReference>
<organism evidence="2 3">
    <name type="scientific">Anaeromyxobacter oryzae</name>
    <dbReference type="NCBI Taxonomy" id="2918170"/>
    <lineage>
        <taxon>Bacteria</taxon>
        <taxon>Pseudomonadati</taxon>
        <taxon>Myxococcota</taxon>
        <taxon>Myxococcia</taxon>
        <taxon>Myxococcales</taxon>
        <taxon>Cystobacterineae</taxon>
        <taxon>Anaeromyxobacteraceae</taxon>
        <taxon>Anaeromyxobacter</taxon>
    </lineage>
</organism>